<dbReference type="InterPro" id="IPR028595">
    <property type="entry name" value="MetAP_archaeal"/>
</dbReference>
<comment type="cofactor">
    <cofactor evidence="8">
        <name>Co(2+)</name>
        <dbReference type="ChEBI" id="CHEBI:48828"/>
    </cofactor>
    <cofactor evidence="8">
        <name>Zn(2+)</name>
        <dbReference type="ChEBI" id="CHEBI:29105"/>
    </cofactor>
    <cofactor evidence="8">
        <name>Mn(2+)</name>
        <dbReference type="ChEBI" id="CHEBI:29035"/>
    </cofactor>
    <cofactor evidence="8">
        <name>Fe(2+)</name>
        <dbReference type="ChEBI" id="CHEBI:29033"/>
    </cofactor>
    <text evidence="8">Binds 2 divalent metal cations per subunit. Has a high-affinity and a low affinity metal-binding site. The true nature of the physiological cofactor is under debate. The enzyme is active with cobalt, zinc, manganese or divalent iron ions. Most likely, methionine aminopeptidases function as mononuclear Fe(2+)-metalloproteases under physiological conditions, and the catalytically relevant metal-binding site has been assigned to the histidine-containing high-affinity site.</text>
</comment>
<comment type="subunit">
    <text evidence="8">Monomer.</text>
</comment>
<comment type="catalytic activity">
    <reaction evidence="1 8 9">
        <text>Release of N-terminal amino acids, preferentially methionine, from peptides and arylamides.</text>
        <dbReference type="EC" id="3.4.11.18"/>
    </reaction>
</comment>
<dbReference type="NCBIfam" id="TIGR00501">
    <property type="entry name" value="met_pdase_II"/>
    <property type="match status" value="1"/>
</dbReference>
<feature type="binding site" evidence="8">
    <location>
        <position position="190"/>
    </location>
    <ligand>
        <name>a divalent metal cation</name>
        <dbReference type="ChEBI" id="CHEBI:60240"/>
        <label>2</label>
        <note>catalytic</note>
    </ligand>
</feature>
<evidence type="ECO:0000256" key="2">
    <source>
        <dbReference type="ARBA" id="ARBA00001936"/>
    </source>
</evidence>
<dbReference type="HAMAP" id="MF_01975">
    <property type="entry name" value="MetAP_2_arc"/>
    <property type="match status" value="1"/>
</dbReference>
<evidence type="ECO:0000256" key="3">
    <source>
        <dbReference type="ARBA" id="ARBA00001954"/>
    </source>
</evidence>
<dbReference type="CDD" id="cd01088">
    <property type="entry name" value="MetAP2"/>
    <property type="match status" value="1"/>
</dbReference>
<evidence type="ECO:0000259" key="10">
    <source>
        <dbReference type="Pfam" id="PF00557"/>
    </source>
</evidence>
<evidence type="ECO:0000256" key="7">
    <source>
        <dbReference type="ARBA" id="ARBA00022801"/>
    </source>
</evidence>
<dbReference type="EC" id="3.4.11.18" evidence="8 9"/>
<dbReference type="InterPro" id="IPR000994">
    <property type="entry name" value="Pept_M24"/>
</dbReference>
<proteinExistence type="inferred from homology"/>
<feature type="binding site" evidence="8">
    <location>
        <position position="157"/>
    </location>
    <ligand>
        <name>a divalent metal cation</name>
        <dbReference type="ChEBI" id="CHEBI:60240"/>
        <label>2</label>
        <note>catalytic</note>
    </ligand>
</feature>
<evidence type="ECO:0000256" key="6">
    <source>
        <dbReference type="ARBA" id="ARBA00022723"/>
    </source>
</evidence>
<comment type="function">
    <text evidence="8 9">Removes the N-terminal methionine from nascent proteins. The N-terminal methionine is often cleaved when the second residue in the primary sequence is small and uncharged (Met-Ala-, Cys, Gly, Pro, Ser, Thr, or Val).</text>
</comment>
<evidence type="ECO:0000256" key="1">
    <source>
        <dbReference type="ARBA" id="ARBA00000294"/>
    </source>
</evidence>
<comment type="cofactor">
    <cofactor evidence="2">
        <name>Mn(2+)</name>
        <dbReference type="ChEBI" id="CHEBI:29035"/>
    </cofactor>
</comment>
<keyword evidence="12" id="KW-1185">Reference proteome</keyword>
<name>A8MA82_CALMQ</name>
<dbReference type="InterPro" id="IPR050247">
    <property type="entry name" value="Met_Aminopeptidase_Type2"/>
</dbReference>
<dbReference type="KEGG" id="cma:Cmaq_0165"/>
<dbReference type="Proteomes" id="UP000001137">
    <property type="component" value="Chromosome"/>
</dbReference>
<feature type="binding site" evidence="8">
    <location>
        <position position="86"/>
    </location>
    <ligand>
        <name>a divalent metal cation</name>
        <dbReference type="ChEBI" id="CHEBI:60240"/>
        <label>1</label>
    </ligand>
</feature>
<accession>A8MA82</accession>
<dbReference type="eggNOG" id="arCOG01001">
    <property type="taxonomic scope" value="Archaea"/>
</dbReference>
<dbReference type="PANTHER" id="PTHR45777">
    <property type="entry name" value="METHIONINE AMINOPEPTIDASE 2"/>
    <property type="match status" value="1"/>
</dbReference>
<dbReference type="GO" id="GO:0046872">
    <property type="term" value="F:metal ion binding"/>
    <property type="evidence" value="ECO:0007669"/>
    <property type="project" value="UniProtKB-UniRule"/>
</dbReference>
<dbReference type="GO" id="GO:0005737">
    <property type="term" value="C:cytoplasm"/>
    <property type="evidence" value="ECO:0007669"/>
    <property type="project" value="TreeGrafter"/>
</dbReference>
<reference evidence="11 12" key="1">
    <citation type="submission" date="2007-10" db="EMBL/GenBank/DDBJ databases">
        <title>Complete sequence of Caldivirga maquilingensis IC-167.</title>
        <authorList>
            <consortium name="US DOE Joint Genome Institute"/>
            <person name="Copeland A."/>
            <person name="Lucas S."/>
            <person name="Lapidus A."/>
            <person name="Barry K."/>
            <person name="Glavina del Rio T."/>
            <person name="Dalin E."/>
            <person name="Tice H."/>
            <person name="Pitluck S."/>
            <person name="Saunders E."/>
            <person name="Brettin T."/>
            <person name="Bruce D."/>
            <person name="Detter J.C."/>
            <person name="Han C."/>
            <person name="Schmutz J."/>
            <person name="Larimer F."/>
            <person name="Land M."/>
            <person name="Hauser L."/>
            <person name="Kyrpides N."/>
            <person name="Ivanova N."/>
            <person name="Biddle J.F."/>
            <person name="Zhang Z."/>
            <person name="Fitz-Gibbon S.T."/>
            <person name="Lowe T.M."/>
            <person name="Saltikov C."/>
            <person name="House C.H."/>
            <person name="Richardson P."/>
        </authorList>
    </citation>
    <scope>NUCLEOTIDE SEQUENCE [LARGE SCALE GENOMIC DNA]</scope>
    <source>
        <strain evidence="12">ATCC 700844 / DSM 13496 / JCM 10307 / IC-167</strain>
    </source>
</reference>
<dbReference type="SUPFAM" id="SSF46785">
    <property type="entry name" value="Winged helix' DNA-binding domain"/>
    <property type="match status" value="1"/>
</dbReference>
<dbReference type="MEROPS" id="M24.035"/>
<feature type="binding site" evidence="8">
    <location>
        <position position="97"/>
    </location>
    <ligand>
        <name>a divalent metal cation</name>
        <dbReference type="ChEBI" id="CHEBI:60240"/>
        <label>1</label>
    </ligand>
</feature>
<dbReference type="InterPro" id="IPR036388">
    <property type="entry name" value="WH-like_DNA-bd_sf"/>
</dbReference>
<feature type="binding site" evidence="8">
    <location>
        <position position="66"/>
    </location>
    <ligand>
        <name>substrate</name>
    </ligand>
</feature>
<keyword evidence="7 8" id="KW-0378">Hydrolase</keyword>
<dbReference type="HOGENOM" id="CLU_015857_7_0_2"/>
<dbReference type="STRING" id="397948.Cmaq_0165"/>
<feature type="binding site" evidence="8">
    <location>
        <position position="97"/>
    </location>
    <ligand>
        <name>a divalent metal cation</name>
        <dbReference type="ChEBI" id="CHEBI:60240"/>
        <label>2</label>
        <note>catalytic</note>
    </ligand>
</feature>
<comment type="similarity">
    <text evidence="8">Belongs to the peptidase M24A family. Methionine aminopeptidase archaeal type 2 subfamily.</text>
</comment>
<evidence type="ECO:0000256" key="4">
    <source>
        <dbReference type="ARBA" id="ARBA00022438"/>
    </source>
</evidence>
<protein>
    <recommendedName>
        <fullName evidence="8 9">Methionine aminopeptidase</fullName>
        <shortName evidence="8">MAP</shortName>
        <shortName evidence="8">MetAP</shortName>
        <ecNumber evidence="8 9">3.4.11.18</ecNumber>
    </recommendedName>
    <alternativeName>
        <fullName evidence="8">Peptidase M</fullName>
    </alternativeName>
</protein>
<dbReference type="OrthoDB" id="372008at2157"/>
<dbReference type="GO" id="GO:0004239">
    <property type="term" value="F:initiator methionyl aminopeptidase activity"/>
    <property type="evidence" value="ECO:0007669"/>
    <property type="project" value="UniProtKB-UniRule"/>
</dbReference>
<dbReference type="RefSeq" id="WP_012185234.1">
    <property type="nucleotide sequence ID" value="NC_009954.1"/>
</dbReference>
<dbReference type="Gene3D" id="3.90.230.10">
    <property type="entry name" value="Creatinase/methionine aminopeptidase superfamily"/>
    <property type="match status" value="1"/>
</dbReference>
<evidence type="ECO:0000256" key="8">
    <source>
        <dbReference type="HAMAP-Rule" id="MF_01975"/>
    </source>
</evidence>
<keyword evidence="5 8" id="KW-0645">Protease</keyword>
<dbReference type="InterPro" id="IPR036390">
    <property type="entry name" value="WH_DNA-bd_sf"/>
</dbReference>
<comment type="cofactor">
    <cofactor evidence="3">
        <name>Fe(2+)</name>
        <dbReference type="ChEBI" id="CHEBI:29033"/>
    </cofactor>
</comment>
<evidence type="ECO:0000256" key="5">
    <source>
        <dbReference type="ARBA" id="ARBA00022670"/>
    </source>
</evidence>
<dbReference type="GO" id="GO:0070006">
    <property type="term" value="F:metalloaminopeptidase activity"/>
    <property type="evidence" value="ECO:0007669"/>
    <property type="project" value="UniProtKB-UniRule"/>
</dbReference>
<organism evidence="11 12">
    <name type="scientific">Caldivirga maquilingensis (strain ATCC 700844 / DSM 13496 / JCM 10307 / IC-167)</name>
    <dbReference type="NCBI Taxonomy" id="397948"/>
    <lineage>
        <taxon>Archaea</taxon>
        <taxon>Thermoproteota</taxon>
        <taxon>Thermoprotei</taxon>
        <taxon>Thermoproteales</taxon>
        <taxon>Thermoproteaceae</taxon>
        <taxon>Caldivirga</taxon>
    </lineage>
</organism>
<dbReference type="GeneID" id="5709585"/>
<dbReference type="GO" id="GO:0006508">
    <property type="term" value="P:proteolysis"/>
    <property type="evidence" value="ECO:0007669"/>
    <property type="project" value="UniProtKB-KW"/>
</dbReference>
<dbReference type="InterPro" id="IPR036005">
    <property type="entry name" value="Creatinase/aminopeptidase-like"/>
</dbReference>
<evidence type="ECO:0000256" key="9">
    <source>
        <dbReference type="RuleBase" id="RU003653"/>
    </source>
</evidence>
<feature type="binding site" evidence="8">
    <location>
        <position position="283"/>
    </location>
    <ligand>
        <name>a divalent metal cation</name>
        <dbReference type="ChEBI" id="CHEBI:60240"/>
        <label>1</label>
    </ligand>
</feature>
<dbReference type="Gene3D" id="1.10.10.10">
    <property type="entry name" value="Winged helix-like DNA-binding domain superfamily/Winged helix DNA-binding domain"/>
    <property type="match status" value="1"/>
</dbReference>
<dbReference type="AlphaFoldDB" id="A8MA82"/>
<dbReference type="PANTHER" id="PTHR45777:SF2">
    <property type="entry name" value="METHIONINE AMINOPEPTIDASE 2"/>
    <property type="match status" value="1"/>
</dbReference>
<keyword evidence="6 8" id="KW-0479">Metal-binding</keyword>
<feature type="domain" description="Peptidase M24" evidence="10">
    <location>
        <begin position="9"/>
        <end position="289"/>
    </location>
</feature>
<keyword evidence="4 8" id="KW-0031">Aminopeptidase</keyword>
<gene>
    <name evidence="8" type="primary">map</name>
    <name evidence="11" type="ordered locus">Cmaq_0165</name>
</gene>
<evidence type="ECO:0000313" key="11">
    <source>
        <dbReference type="EMBL" id="ABW01014.1"/>
    </source>
</evidence>
<evidence type="ECO:0000313" key="12">
    <source>
        <dbReference type="Proteomes" id="UP000001137"/>
    </source>
</evidence>
<dbReference type="SUPFAM" id="SSF55920">
    <property type="entry name" value="Creatinase/aminopeptidase"/>
    <property type="match status" value="1"/>
</dbReference>
<feature type="binding site" evidence="8">
    <location>
        <position position="165"/>
    </location>
    <ligand>
        <name>substrate</name>
    </ligand>
</feature>
<dbReference type="InterPro" id="IPR001714">
    <property type="entry name" value="Pept_M24_MAP"/>
</dbReference>
<dbReference type="PRINTS" id="PR00599">
    <property type="entry name" value="MAPEPTIDASE"/>
</dbReference>
<sequence length="304" mass="33531">MLSEDALRKYRQAGDIIHKVLKHTIDKVHPGMSILELCNMIEGEIRDSGALPAFPANIDVNNVAAHYTAKIGDEAVIPPNSVVKIDVGAHIDGYIVDSAVTVYFNNAYSMLTKAAWTALRNALDTAKAGVELSRIGAIVDKTISSFGFKPIRNLTGHLISRYRLHAGKSVPNYDDGSRVKMLNGEVYAIEPFATNGRGIVTDAPEVTIYMLLKTNVKKLTEEANSALNYISRNFNQLPFTPRWLVEEFKDKTMSIINELTRRGALYGYNVLMESGNGFVAQFEDTVIVTQDGVEPLAKVLELIN</sequence>
<dbReference type="InterPro" id="IPR002468">
    <property type="entry name" value="Pept_M24A_MAP2"/>
</dbReference>
<dbReference type="Pfam" id="PF00557">
    <property type="entry name" value="Peptidase_M24"/>
    <property type="match status" value="1"/>
</dbReference>
<dbReference type="EMBL" id="CP000852">
    <property type="protein sequence ID" value="ABW01014.1"/>
    <property type="molecule type" value="Genomic_DNA"/>
</dbReference>
<feature type="binding site" evidence="8">
    <location>
        <position position="283"/>
    </location>
    <ligand>
        <name>a divalent metal cation</name>
        <dbReference type="ChEBI" id="CHEBI:60240"/>
        <label>2</label>
        <note>catalytic</note>
    </ligand>
</feature>